<evidence type="ECO:0000313" key="3">
    <source>
        <dbReference type="Proteomes" id="UP000295601"/>
    </source>
</evidence>
<sequence length="229" mass="24520">MKKNTTLERLLLANTENGAKRVSDVFRDFVELAAIALSNQIDLSRIGEREERYLEVISGYGSESAARFAEALGEVALGFQGNQHQDLLGDLYMSLGAGNGNLGQVFTPYDLSLLNANIALSDATKKLDSQPFITVLDPACGAGALLIAGANVLAQQGFDTARQLHVTAHDIDVIAVHMTYVQLSILGIPAVVQRADTLTGELFGDPWLTAAHVNGRWSELLTHGTEGAD</sequence>
<gene>
    <name evidence="2" type="ORF">EDF62_1528</name>
</gene>
<dbReference type="RefSeq" id="WP_133616563.1">
    <property type="nucleotide sequence ID" value="NZ_SNYA01000004.1"/>
</dbReference>
<comment type="caution">
    <text evidence="2">The sequence shown here is derived from an EMBL/GenBank/DDBJ whole genome shotgun (WGS) entry which is preliminary data.</text>
</comment>
<keyword evidence="2" id="KW-0808">Transferase</keyword>
<dbReference type="SUPFAM" id="SSF53335">
    <property type="entry name" value="S-adenosyl-L-methionine-dependent methyltransferases"/>
    <property type="match status" value="1"/>
</dbReference>
<keyword evidence="2" id="KW-0489">Methyltransferase</keyword>
<evidence type="ECO:0000313" key="2">
    <source>
        <dbReference type="EMBL" id="TDP92322.1"/>
    </source>
</evidence>
<dbReference type="GO" id="GO:0008170">
    <property type="term" value="F:N-methyltransferase activity"/>
    <property type="evidence" value="ECO:0007669"/>
    <property type="project" value="InterPro"/>
</dbReference>
<dbReference type="EMBL" id="SNYA01000004">
    <property type="protein sequence ID" value="TDP92322.1"/>
    <property type="molecule type" value="Genomic_DNA"/>
</dbReference>
<dbReference type="PRINTS" id="PR00507">
    <property type="entry name" value="N12N6MTFRASE"/>
</dbReference>
<organism evidence="2 3">
    <name type="scientific">Leucobacter luti</name>
    <dbReference type="NCBI Taxonomy" id="340320"/>
    <lineage>
        <taxon>Bacteria</taxon>
        <taxon>Bacillati</taxon>
        <taxon>Actinomycetota</taxon>
        <taxon>Actinomycetes</taxon>
        <taxon>Micrococcales</taxon>
        <taxon>Microbacteriaceae</taxon>
        <taxon>Leucobacter</taxon>
    </lineage>
</organism>
<dbReference type="Gene3D" id="3.40.50.150">
    <property type="entry name" value="Vaccinia Virus protein VP39"/>
    <property type="match status" value="1"/>
</dbReference>
<dbReference type="GO" id="GO:0032259">
    <property type="term" value="P:methylation"/>
    <property type="evidence" value="ECO:0007669"/>
    <property type="project" value="UniProtKB-KW"/>
</dbReference>
<proteinExistence type="predicted"/>
<name>A0A4R6RYT1_9MICO</name>
<protein>
    <submittedName>
        <fullName evidence="2">N-6 DNA methylase</fullName>
    </submittedName>
</protein>
<evidence type="ECO:0000259" key="1">
    <source>
        <dbReference type="Pfam" id="PF02384"/>
    </source>
</evidence>
<reference evidence="2 3" key="1">
    <citation type="submission" date="2019-03" db="EMBL/GenBank/DDBJ databases">
        <title>Genomic analyses of the natural microbiome of Caenorhabditis elegans.</title>
        <authorList>
            <person name="Samuel B."/>
        </authorList>
    </citation>
    <scope>NUCLEOTIDE SEQUENCE [LARGE SCALE GENOMIC DNA]</scope>
    <source>
        <strain evidence="2 3">JUb18</strain>
    </source>
</reference>
<keyword evidence="3" id="KW-1185">Reference proteome</keyword>
<dbReference type="Pfam" id="PF02384">
    <property type="entry name" value="N6_Mtase"/>
    <property type="match status" value="1"/>
</dbReference>
<feature type="domain" description="DNA methylase adenine-specific" evidence="1">
    <location>
        <begin position="85"/>
        <end position="204"/>
    </location>
</feature>
<dbReference type="AlphaFoldDB" id="A0A4R6RYT1"/>
<accession>A0A4R6RYT1</accession>
<dbReference type="InterPro" id="IPR029063">
    <property type="entry name" value="SAM-dependent_MTases_sf"/>
</dbReference>
<dbReference type="InterPro" id="IPR003356">
    <property type="entry name" value="DNA_methylase_A-5"/>
</dbReference>
<dbReference type="OrthoDB" id="9784823at2"/>
<dbReference type="GO" id="GO:0003677">
    <property type="term" value="F:DNA binding"/>
    <property type="evidence" value="ECO:0007669"/>
    <property type="project" value="InterPro"/>
</dbReference>
<dbReference type="Proteomes" id="UP000295601">
    <property type="component" value="Unassembled WGS sequence"/>
</dbReference>